<evidence type="ECO:0000313" key="4">
    <source>
        <dbReference type="Proteomes" id="UP000654075"/>
    </source>
</evidence>
<name>A0A813FLZ6_POLGL</name>
<proteinExistence type="predicted"/>
<reference evidence="3" key="1">
    <citation type="submission" date="2021-02" db="EMBL/GenBank/DDBJ databases">
        <authorList>
            <person name="Dougan E. K."/>
            <person name="Rhodes N."/>
            <person name="Thang M."/>
            <person name="Chan C."/>
        </authorList>
    </citation>
    <scope>NUCLEOTIDE SEQUENCE</scope>
</reference>
<feature type="region of interest" description="Disordered" evidence="1">
    <location>
        <begin position="888"/>
        <end position="982"/>
    </location>
</feature>
<feature type="transmembrane region" description="Helical" evidence="2">
    <location>
        <begin position="200"/>
        <end position="223"/>
    </location>
</feature>
<keyword evidence="4" id="KW-1185">Reference proteome</keyword>
<comment type="caution">
    <text evidence="3">The sequence shown here is derived from an EMBL/GenBank/DDBJ whole genome shotgun (WGS) entry which is preliminary data.</text>
</comment>
<dbReference type="PANTHER" id="PTHR37231">
    <property type="entry name" value="EXPRESSED PROTEIN"/>
    <property type="match status" value="1"/>
</dbReference>
<keyword evidence="2" id="KW-1133">Transmembrane helix</keyword>
<accession>A0A813FLZ6</accession>
<feature type="compositionally biased region" description="Low complexity" evidence="1">
    <location>
        <begin position="889"/>
        <end position="908"/>
    </location>
</feature>
<feature type="compositionally biased region" description="Polar residues" evidence="1">
    <location>
        <begin position="436"/>
        <end position="447"/>
    </location>
</feature>
<organism evidence="3 4">
    <name type="scientific">Polarella glacialis</name>
    <name type="common">Dinoflagellate</name>
    <dbReference type="NCBI Taxonomy" id="89957"/>
    <lineage>
        <taxon>Eukaryota</taxon>
        <taxon>Sar</taxon>
        <taxon>Alveolata</taxon>
        <taxon>Dinophyceae</taxon>
        <taxon>Suessiales</taxon>
        <taxon>Suessiaceae</taxon>
        <taxon>Polarella</taxon>
    </lineage>
</organism>
<feature type="transmembrane region" description="Helical" evidence="2">
    <location>
        <begin position="123"/>
        <end position="145"/>
    </location>
</feature>
<dbReference type="AlphaFoldDB" id="A0A813FLZ6"/>
<keyword evidence="2" id="KW-0472">Membrane</keyword>
<feature type="compositionally biased region" description="Low complexity" evidence="1">
    <location>
        <begin position="458"/>
        <end position="476"/>
    </location>
</feature>
<feature type="compositionally biased region" description="Polar residues" evidence="1">
    <location>
        <begin position="931"/>
        <end position="951"/>
    </location>
</feature>
<dbReference type="OrthoDB" id="10682846at2759"/>
<evidence type="ECO:0000313" key="3">
    <source>
        <dbReference type="EMBL" id="CAE8615398.1"/>
    </source>
</evidence>
<protein>
    <submittedName>
        <fullName evidence="3">Uncharacterized protein</fullName>
    </submittedName>
</protein>
<dbReference type="PANTHER" id="PTHR37231:SF2">
    <property type="entry name" value="EXPRESSED PROTEIN"/>
    <property type="match status" value="1"/>
</dbReference>
<feature type="transmembrane region" description="Helical" evidence="2">
    <location>
        <begin position="165"/>
        <end position="188"/>
    </location>
</feature>
<keyword evidence="2" id="KW-0812">Transmembrane</keyword>
<evidence type="ECO:0000256" key="2">
    <source>
        <dbReference type="SAM" id="Phobius"/>
    </source>
</evidence>
<dbReference type="EMBL" id="CAJNNV010025624">
    <property type="protein sequence ID" value="CAE8615398.1"/>
    <property type="molecule type" value="Genomic_DNA"/>
</dbReference>
<sequence length="982" mass="102316">MRPALAPGGGAVLGGAAVRQASRPTHMATRRASLKHGTTLRCTLVGGLAALGVRHLCSTPAFLSGASTSSPSAQPRRLATRMHVTLEDVIDAPTKLQKEVKATVEKTLDSMQRDDGRVLDTSSAAGSVGAVAVSLAVLPYIPLSLYSSYLLLTTGTGLEPGPNGIYGLAEGCGTLAIWAMVAWSLTSLVTRARGLPDGPLNLLGVTQGLCVFAAAALIGASALTGGSNLNPMSERKAPADYQNPLDEVSRSFTKEVGVIGKSSDSFFGDFTKNMDSQLEECTSVVNSILFMCGLPKASKRQKVNRACPLVAFDGSVRYFLPLLKGQCSTAVLPPEWSFCHSGIQAGLRGIFQRVQGGCGEWLARTPTSCASQQLMQPGRGMDAKPLPVSHPGDFSRSEPVEGPSCWPLVMNRRKAEGMDERDVFLSLMRSLPGESQTLSRQGFSSSAPHLPANVARKGFGSSGSLRTSSSTGSAGSRMQRTRSTMQLHRIAEQPSSPSCASQRSSPSHSPASGCFTAAEASSPGEMLRDATKQVRSLCEQLENVGEAYRDVQGQLGPMQEEYLRRLEECRFLEAKCRRLGVHCSLLEERTKDVEASAPQPRQPLPTRMVSVQSVQQALSARLQACSSSSSISASSCQAPIAVPVASGGYVPAGSLQQPGQPPLRRAMSAATVLPSSMLGISRQVSPGHAPQIFLRASARQIQAEAVPTSRPAFTQVGGAVAEMRRVVSAPQLQVSLDRSVFLGTGGSAGVPNGGFAAPAGSFSLVRPFGGASSVDAEAANLEAGSPSFKSSVFLSLARQPGAKTAALQYLVSSTSRARMDFAGQVSPSVSTAMLASPSSSSTSLLKMPGSAVGASVAPSGSSFWASQGVAETRRDQPSRLGELLGATFVSHPGASGPSGPSGPPAHVGHLSMPPRLDLPGFSSGNAAAGQPRSSRVASSGQMPQANANTMSPVYHHLVQQVPGPADPRRHMQGSTSSLHGSR</sequence>
<feature type="region of interest" description="Disordered" evidence="1">
    <location>
        <begin position="436"/>
        <end position="528"/>
    </location>
</feature>
<gene>
    <name evidence="3" type="ORF">PGLA1383_LOCUS33114</name>
</gene>
<evidence type="ECO:0000256" key="1">
    <source>
        <dbReference type="SAM" id="MobiDB-lite"/>
    </source>
</evidence>
<feature type="compositionally biased region" description="Low complexity" evidence="1">
    <location>
        <begin position="494"/>
        <end position="512"/>
    </location>
</feature>
<feature type="compositionally biased region" description="Polar residues" evidence="1">
    <location>
        <begin position="972"/>
        <end position="982"/>
    </location>
</feature>
<dbReference type="Proteomes" id="UP000654075">
    <property type="component" value="Unassembled WGS sequence"/>
</dbReference>